<dbReference type="CDD" id="cd01741">
    <property type="entry name" value="GATase1_1"/>
    <property type="match status" value="1"/>
</dbReference>
<protein>
    <submittedName>
        <fullName evidence="2">GMP synthase</fullName>
    </submittedName>
</protein>
<evidence type="ECO:0000259" key="1">
    <source>
        <dbReference type="Pfam" id="PF00117"/>
    </source>
</evidence>
<dbReference type="InterPro" id="IPR029062">
    <property type="entry name" value="Class_I_gatase-like"/>
</dbReference>
<dbReference type="RefSeq" id="WP_095218771.1">
    <property type="nucleotide sequence ID" value="NZ_NPBJ01000016.1"/>
</dbReference>
<dbReference type="EMBL" id="NPBJ01000016">
    <property type="protein sequence ID" value="PAE00092.1"/>
    <property type="molecule type" value="Genomic_DNA"/>
</dbReference>
<accession>A0ABX4GYY4</accession>
<dbReference type="Pfam" id="PF00117">
    <property type="entry name" value="GATase"/>
    <property type="match status" value="1"/>
</dbReference>
<evidence type="ECO:0000313" key="3">
    <source>
        <dbReference type="Proteomes" id="UP000216852"/>
    </source>
</evidence>
<feature type="domain" description="Glutamine amidotransferase" evidence="1">
    <location>
        <begin position="33"/>
        <end position="182"/>
    </location>
</feature>
<dbReference type="InterPro" id="IPR017926">
    <property type="entry name" value="GATASE"/>
</dbReference>
<dbReference type="PROSITE" id="PS51273">
    <property type="entry name" value="GATASE_TYPE_1"/>
    <property type="match status" value="1"/>
</dbReference>
<gene>
    <name evidence="2" type="ORF">CHH48_08795</name>
</gene>
<evidence type="ECO:0000313" key="2">
    <source>
        <dbReference type="EMBL" id="PAE00092.1"/>
    </source>
</evidence>
<dbReference type="PANTHER" id="PTHR42695:SF5">
    <property type="entry name" value="GLUTAMINE AMIDOTRANSFERASE YLR126C-RELATED"/>
    <property type="match status" value="1"/>
</dbReference>
<sequence length="232" mass="26683">MIIDVLQHVPFEDLAAISDWGEARRHSFRVHHLYEKVDLPHAANITLLIILGGPMSANDADQWVKEERELIRQLIDQQKPVFGICLGAQQIAKALGATVFQGEQKEVGWHPIQTVSTHFSFIPDEMTVFHWHGEQFSLPDGAIRLFGNEICENQGFVYHDHIIGLQFHFETTRESMEKLILHDRDYLDDSLYVQSEQAMKTANFPLENKEVLYQLLDHLVDAVREDRKTSGL</sequence>
<reference evidence="2 3" key="1">
    <citation type="submission" date="2017-07" db="EMBL/GenBank/DDBJ databases">
        <title>Isolation and whole genome analysis of endospore-forming bacteria from heroin.</title>
        <authorList>
            <person name="Kalinowski J."/>
            <person name="Ahrens B."/>
            <person name="Al-Dilaimi A."/>
            <person name="Winkler A."/>
            <person name="Wibberg D."/>
            <person name="Schleenbecker U."/>
            <person name="Ruckert C."/>
            <person name="Wolfel R."/>
            <person name="Grass G."/>
        </authorList>
    </citation>
    <scope>NUCLEOTIDE SEQUENCE [LARGE SCALE GENOMIC DNA]</scope>
    <source>
        <strain evidence="2 3">7517-1</strain>
    </source>
</reference>
<dbReference type="SUPFAM" id="SSF52317">
    <property type="entry name" value="Class I glutamine amidotransferase-like"/>
    <property type="match status" value="1"/>
</dbReference>
<dbReference type="Proteomes" id="UP000216852">
    <property type="component" value="Unassembled WGS sequence"/>
</dbReference>
<organism evidence="2 3">
    <name type="scientific">Terribacillus saccharophilus</name>
    <dbReference type="NCBI Taxonomy" id="361277"/>
    <lineage>
        <taxon>Bacteria</taxon>
        <taxon>Bacillati</taxon>
        <taxon>Bacillota</taxon>
        <taxon>Bacilli</taxon>
        <taxon>Bacillales</taxon>
        <taxon>Bacillaceae</taxon>
        <taxon>Terribacillus</taxon>
    </lineage>
</organism>
<name>A0ABX4GYY4_9BACI</name>
<dbReference type="InterPro" id="IPR044992">
    <property type="entry name" value="ChyE-like"/>
</dbReference>
<keyword evidence="3" id="KW-1185">Reference proteome</keyword>
<dbReference type="Gene3D" id="3.40.50.880">
    <property type="match status" value="1"/>
</dbReference>
<comment type="caution">
    <text evidence="2">The sequence shown here is derived from an EMBL/GenBank/DDBJ whole genome shotgun (WGS) entry which is preliminary data.</text>
</comment>
<proteinExistence type="predicted"/>
<dbReference type="PANTHER" id="PTHR42695">
    <property type="entry name" value="GLUTAMINE AMIDOTRANSFERASE YLR126C-RELATED"/>
    <property type="match status" value="1"/>
</dbReference>